<evidence type="ECO:0000313" key="4">
    <source>
        <dbReference type="Proteomes" id="UP001432128"/>
    </source>
</evidence>
<dbReference type="KEGG" id="whr:OG579_19690"/>
<dbReference type="InterPro" id="IPR006076">
    <property type="entry name" value="FAD-dep_OxRdtase"/>
</dbReference>
<dbReference type="PANTHER" id="PTHR13847">
    <property type="entry name" value="SARCOSINE DEHYDROGENASE-RELATED"/>
    <property type="match status" value="1"/>
</dbReference>
<dbReference type="AlphaFoldDB" id="A0AAU4K1G8"/>
<sequence length="380" mass="39950">MGRVDVDVIVVGAGIAGVSAAYELCSDRSVLVLEQEATAAFHSTGRSAALFLESYGNRPIRALTTGSRGALVDPPDCFDRPLLTPRPMLQFARPGRGDAVRDMFASVRTLAPDVELLSPTDAVALFPALRVEAVEAALHEPGSMEIDVHAVHQGFLRGLRQRGGHLRASSAVSGMTRIGGVWEVTTTAGDVHRASEVVNAAGAWAEAVAAIAGARPVGLSPRRRTVFMVARPDDLTGETLPTVSDIDESFYLKPDGAQLLCSPADETPVDPHDARPDDLEIARALDAIDECTTINARHVRSSWAGLRSFVADRTPVVGPDPDVVGLHWCAGQGGYGIQTCAAMARVTAAAVRGDAVPADLAALGVSFDDLSPARDGLRTP</sequence>
<dbReference type="Pfam" id="PF01266">
    <property type="entry name" value="DAO"/>
    <property type="match status" value="1"/>
</dbReference>
<reference evidence="3 4" key="1">
    <citation type="submission" date="2022-10" db="EMBL/GenBank/DDBJ databases">
        <title>The complete genomes of actinobacterial strains from the NBC collection.</title>
        <authorList>
            <person name="Joergensen T.S."/>
            <person name="Alvarez Arevalo M."/>
            <person name="Sterndorff E.B."/>
            <person name="Faurdal D."/>
            <person name="Vuksanovic O."/>
            <person name="Mourched A.-S."/>
            <person name="Charusanti P."/>
            <person name="Shaw S."/>
            <person name="Blin K."/>
            <person name="Weber T."/>
        </authorList>
    </citation>
    <scope>NUCLEOTIDE SEQUENCE [LARGE SCALE GENOMIC DNA]</scope>
    <source>
        <strain evidence="3 4">NBC_00319</strain>
    </source>
</reference>
<dbReference type="Gene3D" id="3.30.9.10">
    <property type="entry name" value="D-Amino Acid Oxidase, subunit A, domain 2"/>
    <property type="match status" value="1"/>
</dbReference>
<accession>A0AAU4K1G8</accession>
<dbReference type="InterPro" id="IPR036188">
    <property type="entry name" value="FAD/NAD-bd_sf"/>
</dbReference>
<evidence type="ECO:0000313" key="3">
    <source>
        <dbReference type="EMBL" id="WUM19887.1"/>
    </source>
</evidence>
<dbReference type="RefSeq" id="WP_328857327.1">
    <property type="nucleotide sequence ID" value="NZ_CP108021.1"/>
</dbReference>
<evidence type="ECO:0000259" key="2">
    <source>
        <dbReference type="Pfam" id="PF01266"/>
    </source>
</evidence>
<evidence type="ECO:0000256" key="1">
    <source>
        <dbReference type="ARBA" id="ARBA00023002"/>
    </source>
</evidence>
<feature type="domain" description="FAD dependent oxidoreductase" evidence="2">
    <location>
        <begin position="7"/>
        <end position="349"/>
    </location>
</feature>
<dbReference type="EMBL" id="CP108021">
    <property type="protein sequence ID" value="WUM19887.1"/>
    <property type="molecule type" value="Genomic_DNA"/>
</dbReference>
<keyword evidence="4" id="KW-1185">Reference proteome</keyword>
<keyword evidence="1" id="KW-0560">Oxidoreductase</keyword>
<dbReference type="Proteomes" id="UP001432128">
    <property type="component" value="Chromosome"/>
</dbReference>
<gene>
    <name evidence="3" type="ORF">OG579_19690</name>
</gene>
<proteinExistence type="predicted"/>
<protein>
    <submittedName>
        <fullName evidence="3">FAD-binding oxidoreductase</fullName>
    </submittedName>
</protein>
<name>A0AAU4K1G8_9NOCA</name>
<dbReference type="PANTHER" id="PTHR13847:SF287">
    <property type="entry name" value="FAD-DEPENDENT OXIDOREDUCTASE DOMAIN-CONTAINING PROTEIN 1"/>
    <property type="match status" value="1"/>
</dbReference>
<dbReference type="SUPFAM" id="SSF51905">
    <property type="entry name" value="FAD/NAD(P)-binding domain"/>
    <property type="match status" value="1"/>
</dbReference>
<dbReference type="Gene3D" id="3.50.50.60">
    <property type="entry name" value="FAD/NAD(P)-binding domain"/>
    <property type="match status" value="1"/>
</dbReference>
<dbReference type="GO" id="GO:0016491">
    <property type="term" value="F:oxidoreductase activity"/>
    <property type="evidence" value="ECO:0007669"/>
    <property type="project" value="UniProtKB-KW"/>
</dbReference>
<dbReference type="GO" id="GO:0005737">
    <property type="term" value="C:cytoplasm"/>
    <property type="evidence" value="ECO:0007669"/>
    <property type="project" value="TreeGrafter"/>
</dbReference>
<organism evidence="3 4">
    <name type="scientific">Williamsia herbipolensis</name>
    <dbReference type="NCBI Taxonomy" id="1603258"/>
    <lineage>
        <taxon>Bacteria</taxon>
        <taxon>Bacillati</taxon>
        <taxon>Actinomycetota</taxon>
        <taxon>Actinomycetes</taxon>
        <taxon>Mycobacteriales</taxon>
        <taxon>Nocardiaceae</taxon>
        <taxon>Williamsia</taxon>
    </lineage>
</organism>